<sequence length="340" mass="39457">MNTTNSRRSYSGKSTSRTSTVTQADGKHNLDPSSQRSATKRRPLRDSFAHARQSAVQQQQKPKQPRKDYKQWTLGDFEIGRELGHGNFGHVYLAREKQSGYIVALKVLYKSEIKTVGVERQLRREVEIQSSLRHPNILRLYGYFHDETRVFLILEFASKGELFKKLQTEKRFMESVAAKYVTQLANALGYLHHKRIIHRDIKPENMMIGLDGELKIGDFGWSVKTDVQDSRRNTFCGTLDYLPPEMIEGKNYDVNADLWSLGVLLYEMLCGKPPFEDAVGDREICQRIKQVDVTYPEFISKDAKDLMQKLLQYKSVHRLPLREVLQHPFIKKYQEMANNK</sequence>
<evidence type="ECO:0000256" key="15">
    <source>
        <dbReference type="RuleBase" id="RU367134"/>
    </source>
</evidence>
<feature type="binding site" evidence="11">
    <location>
        <begin position="155"/>
        <end position="157"/>
    </location>
    <ligand>
        <name>ATP</name>
        <dbReference type="ChEBI" id="CHEBI:30616"/>
    </ligand>
</feature>
<feature type="active site" description="Proton acceptor" evidence="10">
    <location>
        <position position="200"/>
    </location>
</feature>
<evidence type="ECO:0000256" key="5">
    <source>
        <dbReference type="ARBA" id="ARBA00022741"/>
    </source>
</evidence>
<dbReference type="Pfam" id="PF00069">
    <property type="entry name" value="Pkinase"/>
    <property type="match status" value="1"/>
</dbReference>
<dbReference type="GO" id="GO:0005524">
    <property type="term" value="F:ATP binding"/>
    <property type="evidence" value="ECO:0007669"/>
    <property type="project" value="UniProtKB-UniRule"/>
</dbReference>
<dbReference type="EC" id="2.7.11.1" evidence="1 15"/>
<dbReference type="GO" id="GO:0045143">
    <property type="term" value="P:homologous chromosome segregation"/>
    <property type="evidence" value="ECO:0007669"/>
    <property type="project" value="UniProtKB-ARBA"/>
</dbReference>
<dbReference type="GO" id="GO:0044779">
    <property type="term" value="P:meiotic spindle checkpoint signaling"/>
    <property type="evidence" value="ECO:0007669"/>
    <property type="project" value="UniProtKB-ARBA"/>
</dbReference>
<evidence type="ECO:0000256" key="7">
    <source>
        <dbReference type="ARBA" id="ARBA00022840"/>
    </source>
</evidence>
<comment type="catalytic activity">
    <reaction evidence="8 15">
        <text>L-threonyl-[protein] + ATP = O-phospho-L-threonyl-[protein] + ADP + H(+)</text>
        <dbReference type="Rhea" id="RHEA:46608"/>
        <dbReference type="Rhea" id="RHEA-COMP:11060"/>
        <dbReference type="Rhea" id="RHEA-COMP:11605"/>
        <dbReference type="ChEBI" id="CHEBI:15378"/>
        <dbReference type="ChEBI" id="CHEBI:30013"/>
        <dbReference type="ChEBI" id="CHEBI:30616"/>
        <dbReference type="ChEBI" id="CHEBI:61977"/>
        <dbReference type="ChEBI" id="CHEBI:456216"/>
        <dbReference type="EC" id="2.7.11.1"/>
    </reaction>
</comment>
<dbReference type="InParanoid" id="A0A168NAV0"/>
<dbReference type="FunCoup" id="A0A168NAV0">
    <property type="interactions" value="605"/>
</dbReference>
<feature type="domain" description="Protein kinase" evidence="17">
    <location>
        <begin position="77"/>
        <end position="330"/>
    </location>
</feature>
<keyword evidence="19" id="KW-1185">Reference proteome</keyword>
<keyword evidence="4 15" id="KW-0808">Transferase</keyword>
<evidence type="ECO:0000313" key="19">
    <source>
        <dbReference type="Proteomes" id="UP000078561"/>
    </source>
</evidence>
<comment type="catalytic activity">
    <reaction evidence="9 15">
        <text>L-seryl-[protein] + ATP = O-phospho-L-seryl-[protein] + ADP + H(+)</text>
        <dbReference type="Rhea" id="RHEA:17989"/>
        <dbReference type="Rhea" id="RHEA-COMP:9863"/>
        <dbReference type="Rhea" id="RHEA-COMP:11604"/>
        <dbReference type="ChEBI" id="CHEBI:15378"/>
        <dbReference type="ChEBI" id="CHEBI:29999"/>
        <dbReference type="ChEBI" id="CHEBI:30616"/>
        <dbReference type="ChEBI" id="CHEBI:83421"/>
        <dbReference type="ChEBI" id="CHEBI:456216"/>
        <dbReference type="EC" id="2.7.11.1"/>
    </reaction>
</comment>
<dbReference type="EMBL" id="LT553165">
    <property type="protein sequence ID" value="SAM00167.1"/>
    <property type="molecule type" value="Genomic_DNA"/>
</dbReference>
<evidence type="ECO:0000256" key="8">
    <source>
        <dbReference type="ARBA" id="ARBA00047899"/>
    </source>
</evidence>
<keyword evidence="7 11" id="KW-0067">ATP-binding</keyword>
<gene>
    <name evidence="18" type="primary">ABSGL_05844.1 scaffold 7570</name>
</gene>
<keyword evidence="3 14" id="KW-0723">Serine/threonine-protein kinase</keyword>
<organism evidence="18">
    <name type="scientific">Absidia glauca</name>
    <name type="common">Pin mould</name>
    <dbReference type="NCBI Taxonomy" id="4829"/>
    <lineage>
        <taxon>Eukaryota</taxon>
        <taxon>Fungi</taxon>
        <taxon>Fungi incertae sedis</taxon>
        <taxon>Mucoromycota</taxon>
        <taxon>Mucoromycotina</taxon>
        <taxon>Mucoromycetes</taxon>
        <taxon>Mucorales</taxon>
        <taxon>Cunninghamellaceae</taxon>
        <taxon>Absidia</taxon>
    </lineage>
</organism>
<evidence type="ECO:0000256" key="9">
    <source>
        <dbReference type="ARBA" id="ARBA00048679"/>
    </source>
</evidence>
<evidence type="ECO:0000256" key="12">
    <source>
        <dbReference type="PIRSR" id="PIRSR630616-3"/>
    </source>
</evidence>
<dbReference type="GO" id="GO:0004674">
    <property type="term" value="F:protein serine/threonine kinase activity"/>
    <property type="evidence" value="ECO:0007669"/>
    <property type="project" value="UniProtKB-KW"/>
</dbReference>
<evidence type="ECO:0000256" key="4">
    <source>
        <dbReference type="ARBA" id="ARBA00022679"/>
    </source>
</evidence>
<evidence type="ECO:0000256" key="13">
    <source>
        <dbReference type="PROSITE-ProRule" id="PRU10141"/>
    </source>
</evidence>
<dbReference type="FunFam" id="3.30.200.20:FF:000042">
    <property type="entry name" value="Aurora kinase A"/>
    <property type="match status" value="1"/>
</dbReference>
<evidence type="ECO:0000256" key="3">
    <source>
        <dbReference type="ARBA" id="ARBA00022527"/>
    </source>
</evidence>
<dbReference type="GO" id="GO:0072479">
    <property type="term" value="P:response to mitotic cell cycle spindle assembly checkpoint signaling"/>
    <property type="evidence" value="ECO:0007669"/>
    <property type="project" value="UniProtKB-ARBA"/>
</dbReference>
<evidence type="ECO:0000256" key="10">
    <source>
        <dbReference type="PIRSR" id="PIRSR630616-1"/>
    </source>
</evidence>
<evidence type="ECO:0000259" key="17">
    <source>
        <dbReference type="PROSITE" id="PS50011"/>
    </source>
</evidence>
<dbReference type="InterPro" id="IPR011009">
    <property type="entry name" value="Kinase-like_dom_sf"/>
</dbReference>
<feature type="binding site" evidence="11">
    <location>
        <begin position="204"/>
        <end position="205"/>
    </location>
    <ligand>
        <name>ATP</name>
        <dbReference type="ChEBI" id="CHEBI:30616"/>
    </ligand>
</feature>
<dbReference type="GO" id="GO:0090266">
    <property type="term" value="P:regulation of mitotic cell cycle spindle assembly checkpoint"/>
    <property type="evidence" value="ECO:0007669"/>
    <property type="project" value="UniProtKB-ARBA"/>
</dbReference>
<dbReference type="PROSITE" id="PS00107">
    <property type="entry name" value="PROTEIN_KINASE_ATP"/>
    <property type="match status" value="1"/>
</dbReference>
<dbReference type="GO" id="GO:0000776">
    <property type="term" value="C:kinetochore"/>
    <property type="evidence" value="ECO:0007669"/>
    <property type="project" value="UniProtKB-ARBA"/>
</dbReference>
<dbReference type="PANTHER" id="PTHR24350">
    <property type="entry name" value="SERINE/THREONINE-PROTEIN KINASE IAL-RELATED"/>
    <property type="match status" value="1"/>
</dbReference>
<feature type="compositionally biased region" description="Polar residues" evidence="16">
    <location>
        <begin position="1"/>
        <end position="23"/>
    </location>
</feature>
<evidence type="ECO:0000256" key="16">
    <source>
        <dbReference type="SAM" id="MobiDB-lite"/>
    </source>
</evidence>
<feature type="binding site" evidence="11 13">
    <location>
        <position position="106"/>
    </location>
    <ligand>
        <name>ATP</name>
        <dbReference type="ChEBI" id="CHEBI:30616"/>
    </ligand>
</feature>
<dbReference type="GO" id="GO:0008608">
    <property type="term" value="P:attachment of spindle microtubules to kinetochore"/>
    <property type="evidence" value="ECO:0007669"/>
    <property type="project" value="UniProtKB-ARBA"/>
</dbReference>
<dbReference type="Gene3D" id="3.30.200.20">
    <property type="entry name" value="Phosphorylase Kinase, domain 1"/>
    <property type="match status" value="1"/>
</dbReference>
<feature type="cross-link" description="Glycyl lysine isopeptide (Lys-Gly) (interchain with G-Cter in SUMO2)" evidence="12">
    <location>
        <position position="202"/>
    </location>
</feature>
<dbReference type="PROSITE" id="PS50011">
    <property type="entry name" value="PROTEIN_KINASE_DOM"/>
    <property type="match status" value="1"/>
</dbReference>
<evidence type="ECO:0000256" key="2">
    <source>
        <dbReference type="ARBA" id="ARBA00021157"/>
    </source>
</evidence>
<dbReference type="PROSITE" id="PS00108">
    <property type="entry name" value="PROTEIN_KINASE_ST"/>
    <property type="match status" value="1"/>
</dbReference>
<evidence type="ECO:0000313" key="18">
    <source>
        <dbReference type="EMBL" id="SAM00167.1"/>
    </source>
</evidence>
<name>A0A168NAV0_ABSGL</name>
<dbReference type="Proteomes" id="UP000078561">
    <property type="component" value="Unassembled WGS sequence"/>
</dbReference>
<dbReference type="AlphaFoldDB" id="A0A168NAV0"/>
<dbReference type="GO" id="GO:0032133">
    <property type="term" value="C:chromosome passenger complex"/>
    <property type="evidence" value="ECO:0007669"/>
    <property type="project" value="UniProtKB-ARBA"/>
</dbReference>
<dbReference type="InterPro" id="IPR008271">
    <property type="entry name" value="Ser/Thr_kinase_AS"/>
</dbReference>
<feature type="binding site" evidence="11">
    <location>
        <position position="218"/>
    </location>
    <ligand>
        <name>ATP</name>
        <dbReference type="ChEBI" id="CHEBI:30616"/>
    </ligand>
</feature>
<dbReference type="SMART" id="SM00220">
    <property type="entry name" value="S_TKc"/>
    <property type="match status" value="1"/>
</dbReference>
<accession>A0A168NAV0</accession>
<comment type="similarity">
    <text evidence="15">Belongs to the protein kinase superfamily. Ser/Thr protein kinase family. Aurora subfamily.</text>
</comment>
<evidence type="ECO:0000256" key="11">
    <source>
        <dbReference type="PIRSR" id="PIRSR630616-2"/>
    </source>
</evidence>
<dbReference type="InterPro" id="IPR030616">
    <property type="entry name" value="Aur-like"/>
</dbReference>
<keyword evidence="6 15" id="KW-0418">Kinase</keyword>
<evidence type="ECO:0000256" key="14">
    <source>
        <dbReference type="RuleBase" id="RU000304"/>
    </source>
</evidence>
<dbReference type="GO" id="GO:1902115">
    <property type="term" value="P:regulation of organelle assembly"/>
    <property type="evidence" value="ECO:0007669"/>
    <property type="project" value="UniProtKB-ARBA"/>
</dbReference>
<feature type="region of interest" description="Disordered" evidence="16">
    <location>
        <begin position="1"/>
        <end position="68"/>
    </location>
</feature>
<keyword evidence="5 11" id="KW-0547">Nucleotide-binding</keyword>
<evidence type="ECO:0000256" key="6">
    <source>
        <dbReference type="ARBA" id="ARBA00022777"/>
    </source>
</evidence>
<protein>
    <recommendedName>
        <fullName evidence="2 15">Aurora kinase</fullName>
        <ecNumber evidence="1 15">2.7.11.1</ecNumber>
    </recommendedName>
</protein>
<dbReference type="InterPro" id="IPR017441">
    <property type="entry name" value="Protein_kinase_ATP_BS"/>
</dbReference>
<dbReference type="OrthoDB" id="377346at2759"/>
<dbReference type="STRING" id="4829.A0A168NAV0"/>
<dbReference type="SUPFAM" id="SSF56112">
    <property type="entry name" value="Protein kinase-like (PK-like)"/>
    <property type="match status" value="1"/>
</dbReference>
<dbReference type="GO" id="GO:0032465">
    <property type="term" value="P:regulation of cytokinesis"/>
    <property type="evidence" value="ECO:0007669"/>
    <property type="project" value="UniProtKB-ARBA"/>
</dbReference>
<dbReference type="Gene3D" id="1.10.510.10">
    <property type="entry name" value="Transferase(Phosphotransferase) domain 1"/>
    <property type="match status" value="1"/>
</dbReference>
<evidence type="ECO:0000256" key="1">
    <source>
        <dbReference type="ARBA" id="ARBA00012513"/>
    </source>
</evidence>
<dbReference type="FunFam" id="1.10.510.10:FF:000235">
    <property type="entry name" value="Serine/threonine-protein kinase ark1"/>
    <property type="match status" value="1"/>
</dbReference>
<dbReference type="CDD" id="cd14007">
    <property type="entry name" value="STKc_Aurora"/>
    <property type="match status" value="1"/>
</dbReference>
<proteinExistence type="inferred from homology"/>
<dbReference type="InterPro" id="IPR000719">
    <property type="entry name" value="Prot_kinase_dom"/>
</dbReference>
<dbReference type="GO" id="GO:0051233">
    <property type="term" value="C:spindle midzone"/>
    <property type="evidence" value="ECO:0007669"/>
    <property type="project" value="UniProtKB-ARBA"/>
</dbReference>
<reference evidence="18" key="1">
    <citation type="submission" date="2016-04" db="EMBL/GenBank/DDBJ databases">
        <authorList>
            <person name="Evans L.H."/>
            <person name="Alamgir A."/>
            <person name="Owens N."/>
            <person name="Weber N.D."/>
            <person name="Virtaneva K."/>
            <person name="Barbian K."/>
            <person name="Babar A."/>
            <person name="Rosenke K."/>
        </authorList>
    </citation>
    <scope>NUCLEOTIDE SEQUENCE [LARGE SCALE GENOMIC DNA]</scope>
    <source>
        <strain evidence="18">CBS 101.48</strain>
    </source>
</reference>
<dbReference type="OMA" id="ESRFPEW"/>